<dbReference type="Pfam" id="PF01243">
    <property type="entry name" value="PNPOx_N"/>
    <property type="match status" value="1"/>
</dbReference>
<proteinExistence type="predicted"/>
<protein>
    <submittedName>
        <fullName evidence="3">Pyridoxamine 5'-phosphate oxidase</fullName>
    </submittedName>
</protein>
<evidence type="ECO:0000313" key="5">
    <source>
        <dbReference type="Proteomes" id="UP000246004"/>
    </source>
</evidence>
<dbReference type="InterPro" id="IPR012349">
    <property type="entry name" value="Split_barrel_FMN-bd"/>
</dbReference>
<dbReference type="EMBL" id="LWMS01000031">
    <property type="protein sequence ID" value="PWL08095.1"/>
    <property type="molecule type" value="Genomic_DNA"/>
</dbReference>
<organism evidence="2 4">
    <name type="scientific">Methanosphaera cuniculi</name>
    <dbReference type="NCBI Taxonomy" id="1077256"/>
    <lineage>
        <taxon>Archaea</taxon>
        <taxon>Methanobacteriati</taxon>
        <taxon>Methanobacteriota</taxon>
        <taxon>Methanomada group</taxon>
        <taxon>Methanobacteria</taxon>
        <taxon>Methanobacteriales</taxon>
        <taxon>Methanobacteriaceae</taxon>
        <taxon>Methanosphaera</taxon>
    </lineage>
</organism>
<feature type="domain" description="Pyridoxamine 5'-phosphate oxidase N-terminal" evidence="1">
    <location>
        <begin position="5"/>
        <end position="86"/>
    </location>
</feature>
<dbReference type="SUPFAM" id="SSF50475">
    <property type="entry name" value="FMN-binding split barrel"/>
    <property type="match status" value="1"/>
</dbReference>
<dbReference type="RefSeq" id="WP_095608469.1">
    <property type="nucleotide sequence ID" value="NZ_CAUHCB010000011.1"/>
</dbReference>
<dbReference type="AlphaFoldDB" id="A0A2A2HE92"/>
<dbReference type="EMBL" id="LMVN01000011">
    <property type="protein sequence ID" value="PAV07584.1"/>
    <property type="molecule type" value="Genomic_DNA"/>
</dbReference>
<evidence type="ECO:0000313" key="2">
    <source>
        <dbReference type="EMBL" id="PAV07584.1"/>
    </source>
</evidence>
<dbReference type="Proteomes" id="UP000217528">
    <property type="component" value="Unassembled WGS sequence"/>
</dbReference>
<dbReference type="Gene3D" id="2.30.110.10">
    <property type="entry name" value="Electron Transport, Fmn-binding Protein, Chain A"/>
    <property type="match status" value="1"/>
</dbReference>
<evidence type="ECO:0000259" key="1">
    <source>
        <dbReference type="Pfam" id="PF01243"/>
    </source>
</evidence>
<reference evidence="2 4" key="2">
    <citation type="journal article" date="2017" name="BMC Genomics">
        <title>Genomic analysis of methanogenic archaea reveals a shift towards energy conservation.</title>
        <authorList>
            <person name="Gilmore S.P."/>
            <person name="Henske J.K."/>
            <person name="Sexton J.A."/>
            <person name="Solomon K.V."/>
            <person name="Seppala S."/>
            <person name="Yoo J.I."/>
            <person name="Huyett L.M."/>
            <person name="Pressman A."/>
            <person name="Cogan J.Z."/>
            <person name="Kivenson V."/>
            <person name="Peng X."/>
            <person name="Tan Y."/>
            <person name="Valentine D.L."/>
            <person name="O'Malley M.A."/>
        </authorList>
    </citation>
    <scope>NUCLEOTIDE SEQUENCE [LARGE SCALE GENOMIC DNA]</scope>
    <source>
        <strain evidence="2 4">1R-7</strain>
    </source>
</reference>
<reference evidence="3 5" key="1">
    <citation type="submission" date="2016-04" db="EMBL/GenBank/DDBJ databases">
        <title>Genome sequence of Methanosphaera cuniculi DSM 4103.</title>
        <authorList>
            <person name="Poehlein A."/>
            <person name="Seedorf H."/>
            <person name="Daniel R."/>
        </authorList>
    </citation>
    <scope>NUCLEOTIDE SEQUENCE [LARGE SCALE GENOMIC DNA]</scope>
    <source>
        <strain evidence="3 5">DSM 4103</strain>
    </source>
</reference>
<dbReference type="InterPro" id="IPR011576">
    <property type="entry name" value="Pyridox_Oxase_N"/>
</dbReference>
<dbReference type="Proteomes" id="UP000246004">
    <property type="component" value="Unassembled WGS sequence"/>
</dbReference>
<evidence type="ECO:0000313" key="3">
    <source>
        <dbReference type="EMBL" id="PWL08095.1"/>
    </source>
</evidence>
<evidence type="ECO:0000313" key="4">
    <source>
        <dbReference type="Proteomes" id="UP000217528"/>
    </source>
</evidence>
<sequence>MTSRQKVFDFMQEAGTLFIATEDGKKPKVRPIGFKMMVDEQIYFVTGKNKDFSAQMLRNSNVEIACCVGPEFLRYYGRVEFDEDVDKTLYKEALKVMPQLEELMNEETGEAQIFHITKATAEFHKMMQIEQTYNFLD</sequence>
<dbReference type="OrthoDB" id="129364at2157"/>
<gene>
    <name evidence="2" type="ORF">ASJ82_07870</name>
    <name evidence="3" type="ORF">MSCUN_10260</name>
</gene>
<comment type="caution">
    <text evidence="2">The sequence shown here is derived from an EMBL/GenBank/DDBJ whole genome shotgun (WGS) entry which is preliminary data.</text>
</comment>
<accession>A0A2A2HE92</accession>
<name>A0A2A2HE92_9EURY</name>
<keyword evidence="4" id="KW-1185">Reference proteome</keyword>